<dbReference type="AlphaFoldDB" id="A0A0D2KUY4"/>
<sequence>MRVDLELELVGCATGGGGGGGGEVRSTTARTVAGDTPGVAGTASAVCASRARDNVDDGTTSACRTAVGVEIGERSPVNARTNFTTPGAAPVSRACASVRASAPWSATGHARKTCPVARTNSSERCSPGGTCLEHPRWGCADVRDTAASFPSPPTSPARSLLRHRPQYCPPSSSAWYNCPAAAAHLMCSCSPSGASCPARMRSRLLLAFLVGTWWART</sequence>
<reference evidence="2" key="1">
    <citation type="submission" date="2014-04" db="EMBL/GenBank/DDBJ databases">
        <title>Evolutionary Origins and Diversification of the Mycorrhizal Mutualists.</title>
        <authorList>
            <consortium name="DOE Joint Genome Institute"/>
            <consortium name="Mycorrhizal Genomics Consortium"/>
            <person name="Kohler A."/>
            <person name="Kuo A."/>
            <person name="Nagy L.G."/>
            <person name="Floudas D."/>
            <person name="Copeland A."/>
            <person name="Barry K.W."/>
            <person name="Cichocki N."/>
            <person name="Veneault-Fourrey C."/>
            <person name="LaButti K."/>
            <person name="Lindquist E.A."/>
            <person name="Lipzen A."/>
            <person name="Lundell T."/>
            <person name="Morin E."/>
            <person name="Murat C."/>
            <person name="Riley R."/>
            <person name="Ohm R."/>
            <person name="Sun H."/>
            <person name="Tunlid A."/>
            <person name="Henrissat B."/>
            <person name="Grigoriev I.V."/>
            <person name="Hibbett D.S."/>
            <person name="Martin F."/>
        </authorList>
    </citation>
    <scope>NUCLEOTIDE SEQUENCE [LARGE SCALE GENOMIC DNA]</scope>
    <source>
        <strain evidence="2">FD-334 SS-4</strain>
    </source>
</reference>
<dbReference type="EMBL" id="KN817588">
    <property type="protein sequence ID" value="KJA18512.1"/>
    <property type="molecule type" value="Genomic_DNA"/>
</dbReference>
<proteinExistence type="predicted"/>
<evidence type="ECO:0000313" key="1">
    <source>
        <dbReference type="EMBL" id="KJA18512.1"/>
    </source>
</evidence>
<protein>
    <submittedName>
        <fullName evidence="1">Uncharacterized protein</fullName>
    </submittedName>
</protein>
<organism evidence="1 2">
    <name type="scientific">Hypholoma sublateritium (strain FD-334 SS-4)</name>
    <dbReference type="NCBI Taxonomy" id="945553"/>
    <lineage>
        <taxon>Eukaryota</taxon>
        <taxon>Fungi</taxon>
        <taxon>Dikarya</taxon>
        <taxon>Basidiomycota</taxon>
        <taxon>Agaricomycotina</taxon>
        <taxon>Agaricomycetes</taxon>
        <taxon>Agaricomycetidae</taxon>
        <taxon>Agaricales</taxon>
        <taxon>Agaricineae</taxon>
        <taxon>Strophariaceae</taxon>
        <taxon>Hypholoma</taxon>
    </lineage>
</organism>
<dbReference type="Proteomes" id="UP000054270">
    <property type="component" value="Unassembled WGS sequence"/>
</dbReference>
<evidence type="ECO:0000313" key="2">
    <source>
        <dbReference type="Proteomes" id="UP000054270"/>
    </source>
</evidence>
<keyword evidence="2" id="KW-1185">Reference proteome</keyword>
<name>A0A0D2KUY4_HYPSF</name>
<accession>A0A0D2KUY4</accession>
<gene>
    <name evidence="1" type="ORF">HYPSUDRAFT_45214</name>
</gene>